<sequence length="254" mass="28486">MDSDGGVGAWVTQELRLSVATASLSFSGSRVSDFPADVADPRRTSSCTCTSWPDTWDFEVWRMPLCTQHGQERCQRSQYPRNLGDLPVAAFGWTSSSNRAMTIPFNTWKDVLLTLSKILVKYTERRRRTGSMPAGSGTFLSKVGPSAASDPETIVLDLCANRPSAEDKFRAFLRHHVKTSMQLRPSLGPEEYEWVREVESAITVTELWKALVRDFDSGFLQIKRREEPEKTSSYSLKFTDTSQGSGSVWKVSKV</sequence>
<organism evidence="2">
    <name type="scientific">Verticillium alfalfae (strain VaMs.102 / ATCC MYA-4576 / FGSC 10136)</name>
    <name type="common">Verticillium wilt of alfalfa</name>
    <name type="synonym">Verticillium albo-atrum</name>
    <dbReference type="NCBI Taxonomy" id="526221"/>
    <lineage>
        <taxon>Eukaryota</taxon>
        <taxon>Fungi</taxon>
        <taxon>Dikarya</taxon>
        <taxon>Ascomycota</taxon>
        <taxon>Pezizomycotina</taxon>
        <taxon>Sordariomycetes</taxon>
        <taxon>Hypocreomycetidae</taxon>
        <taxon>Glomerellales</taxon>
        <taxon>Plectosphaerellaceae</taxon>
        <taxon>Verticillium</taxon>
    </lineage>
</organism>
<keyword evidence="2" id="KW-1185">Reference proteome</keyword>
<dbReference type="KEGG" id="val:VDBG_08976"/>
<dbReference type="OrthoDB" id="4738909at2759"/>
<dbReference type="Proteomes" id="UP000008698">
    <property type="component" value="Unassembled WGS sequence"/>
</dbReference>
<evidence type="ECO:0000313" key="1">
    <source>
        <dbReference type="EMBL" id="EEY22866.1"/>
    </source>
</evidence>
<proteinExistence type="predicted"/>
<protein>
    <submittedName>
        <fullName evidence="1">Uncharacterized protein</fullName>
    </submittedName>
</protein>
<dbReference type="eggNOG" id="ENOG502SKQF">
    <property type="taxonomic scope" value="Eukaryota"/>
</dbReference>
<gene>
    <name evidence="1" type="ORF">VDBG_08976</name>
</gene>
<dbReference type="GeneID" id="9528195"/>
<accession>C9SVQ1</accession>
<name>C9SVQ1_VERA1</name>
<evidence type="ECO:0000313" key="2">
    <source>
        <dbReference type="Proteomes" id="UP000008698"/>
    </source>
</evidence>
<dbReference type="AlphaFoldDB" id="C9SVQ1"/>
<dbReference type="HOGENOM" id="CLU_1094987_0_0_1"/>
<reference evidence="2" key="1">
    <citation type="journal article" date="2011" name="PLoS Pathog.">
        <title>Comparative genomics yields insights into niche adaptation of plant vascular wilt pathogens.</title>
        <authorList>
            <person name="Klosterman S.J."/>
            <person name="Subbarao K.V."/>
            <person name="Kang S."/>
            <person name="Veronese P."/>
            <person name="Gold S.E."/>
            <person name="Thomma B.P.H.J."/>
            <person name="Chen Z."/>
            <person name="Henrissat B."/>
            <person name="Lee Y.-H."/>
            <person name="Park J."/>
            <person name="Garcia-Pedrajas M.D."/>
            <person name="Barbara D.J."/>
            <person name="Anchieta A."/>
            <person name="de Jonge R."/>
            <person name="Santhanam P."/>
            <person name="Maruthachalam K."/>
            <person name="Atallah Z."/>
            <person name="Amyotte S.G."/>
            <person name="Paz Z."/>
            <person name="Inderbitzin P."/>
            <person name="Hayes R.J."/>
            <person name="Heiman D.I."/>
            <person name="Young S."/>
            <person name="Zeng Q."/>
            <person name="Engels R."/>
            <person name="Galagan J."/>
            <person name="Cuomo C.A."/>
            <person name="Dobinson K.F."/>
            <person name="Ma L.-J."/>
        </authorList>
    </citation>
    <scope>NUCLEOTIDE SEQUENCE [LARGE SCALE GENOMIC DNA]</scope>
    <source>
        <strain evidence="2">VaMs.102 / ATCC MYA-4576 / FGSC 10136</strain>
    </source>
</reference>
<dbReference type="OMA" id="RAMTIPF"/>
<dbReference type="RefSeq" id="XP_003000481.1">
    <property type="nucleotide sequence ID" value="XM_003000435.1"/>
</dbReference>
<dbReference type="EMBL" id="DS985227">
    <property type="protein sequence ID" value="EEY22866.1"/>
    <property type="molecule type" value="Genomic_DNA"/>
</dbReference>